<dbReference type="InterPro" id="IPR057727">
    <property type="entry name" value="WCX_dom"/>
</dbReference>
<reference evidence="4 5" key="1">
    <citation type="submission" date="2017-06" db="EMBL/GenBank/DDBJ databases">
        <authorList>
            <person name="Kim H.J."/>
            <person name="Triplett B.A."/>
        </authorList>
    </citation>
    <scope>NUCLEOTIDE SEQUENCE [LARGE SCALE GENOMIC DNA]</scope>
    <source>
        <strain evidence="4 5">SCA</strain>
    </source>
</reference>
<proteinExistence type="predicted"/>
<dbReference type="InterPro" id="IPR051534">
    <property type="entry name" value="CBASS_pafABC_assoc_protein"/>
</dbReference>
<dbReference type="Gene3D" id="1.10.10.10">
    <property type="entry name" value="Winged helix-like DNA-binding domain superfamily/Winged helix DNA-binding domain"/>
    <property type="match status" value="1"/>
</dbReference>
<dbReference type="EMBL" id="FZOJ01000031">
    <property type="protein sequence ID" value="SNS97630.1"/>
    <property type="molecule type" value="Genomic_DNA"/>
</dbReference>
<dbReference type="Proteomes" id="UP000198304">
    <property type="component" value="Unassembled WGS sequence"/>
</dbReference>
<organism evidence="4 5">
    <name type="scientific">Anaerovirgula multivorans</name>
    <dbReference type="NCBI Taxonomy" id="312168"/>
    <lineage>
        <taxon>Bacteria</taxon>
        <taxon>Bacillati</taxon>
        <taxon>Bacillota</taxon>
        <taxon>Clostridia</taxon>
        <taxon>Peptostreptococcales</taxon>
        <taxon>Natronincolaceae</taxon>
        <taxon>Anaerovirgula</taxon>
    </lineage>
</organism>
<name>A0A239IVF6_9FIRM</name>
<dbReference type="Pfam" id="PF08279">
    <property type="entry name" value="HTH_11"/>
    <property type="match status" value="1"/>
</dbReference>
<dbReference type="PIRSF" id="PIRSF016838">
    <property type="entry name" value="PafC"/>
    <property type="match status" value="1"/>
</dbReference>
<dbReference type="InterPro" id="IPR026881">
    <property type="entry name" value="WYL_dom"/>
</dbReference>
<gene>
    <name evidence="4" type="ORF">SAMN05446037_103114</name>
</gene>
<sequence>MYIIKIDRLIGIITILLQKEKVTAPFLAEKFEVSRRTISRDIEDICKAGIPVVTAQGYDGGISIAEGYRIDKTIFTIDEVQAIFIGLKSLDSISQISYTDRLVHKFSSEKDAMLSLTDSIWVDLSSHYKNSLPEKIGSIKSAIKEQIVISFRYFYSKGEVDKSIEPYLLVFKWSSWYIFGYCLEKKDFRLFKLNRLWNLCHTEQYFLKRELLQERTEFDRYFKEEIKLVAVFDERVKYRLIEEYGVDSFTQIDSGKLLFKMGFVNRENMLNWILSFGDTVQVIEPKEICSELKIQAMNILKKYK</sequence>
<dbReference type="PANTHER" id="PTHR34580">
    <property type="match status" value="1"/>
</dbReference>
<dbReference type="InterPro" id="IPR036390">
    <property type="entry name" value="WH_DNA-bd_sf"/>
</dbReference>
<keyword evidence="5" id="KW-1185">Reference proteome</keyword>
<dbReference type="PANTHER" id="PTHR34580:SF1">
    <property type="entry name" value="PROTEIN PAFC"/>
    <property type="match status" value="1"/>
</dbReference>
<dbReference type="Pfam" id="PF25583">
    <property type="entry name" value="WCX"/>
    <property type="match status" value="1"/>
</dbReference>
<feature type="domain" description="WYL" evidence="2">
    <location>
        <begin position="137"/>
        <end position="198"/>
    </location>
</feature>
<feature type="domain" description="Helix-turn-helix type 11" evidence="1">
    <location>
        <begin position="8"/>
        <end position="58"/>
    </location>
</feature>
<dbReference type="Pfam" id="PF13280">
    <property type="entry name" value="WYL"/>
    <property type="match status" value="1"/>
</dbReference>
<dbReference type="SUPFAM" id="SSF46785">
    <property type="entry name" value="Winged helix' DNA-binding domain"/>
    <property type="match status" value="1"/>
</dbReference>
<accession>A0A239IVF6</accession>
<evidence type="ECO:0000259" key="1">
    <source>
        <dbReference type="Pfam" id="PF08279"/>
    </source>
</evidence>
<dbReference type="GO" id="GO:0003677">
    <property type="term" value="F:DNA binding"/>
    <property type="evidence" value="ECO:0007669"/>
    <property type="project" value="UniProtKB-KW"/>
</dbReference>
<protein>
    <submittedName>
        <fullName evidence="4">Predicted DNA-binding transcriptional regulator YafY, contains an HTH and WYL domains</fullName>
    </submittedName>
</protein>
<dbReference type="InterPro" id="IPR036388">
    <property type="entry name" value="WH-like_DNA-bd_sf"/>
</dbReference>
<evidence type="ECO:0000313" key="4">
    <source>
        <dbReference type="EMBL" id="SNS97630.1"/>
    </source>
</evidence>
<evidence type="ECO:0000313" key="5">
    <source>
        <dbReference type="Proteomes" id="UP000198304"/>
    </source>
</evidence>
<dbReference type="RefSeq" id="WP_330397098.1">
    <property type="nucleotide sequence ID" value="NZ_FZOJ01000031.1"/>
</dbReference>
<dbReference type="AlphaFoldDB" id="A0A239IVF6"/>
<dbReference type="InterPro" id="IPR013196">
    <property type="entry name" value="HTH_11"/>
</dbReference>
<dbReference type="PROSITE" id="PS52050">
    <property type="entry name" value="WYL"/>
    <property type="match status" value="1"/>
</dbReference>
<dbReference type="InterPro" id="IPR028349">
    <property type="entry name" value="PafC-like"/>
</dbReference>
<feature type="domain" description="WCX" evidence="3">
    <location>
        <begin position="225"/>
        <end position="296"/>
    </location>
</feature>
<evidence type="ECO:0000259" key="2">
    <source>
        <dbReference type="Pfam" id="PF13280"/>
    </source>
</evidence>
<evidence type="ECO:0000259" key="3">
    <source>
        <dbReference type="Pfam" id="PF25583"/>
    </source>
</evidence>
<keyword evidence="4" id="KW-0238">DNA-binding</keyword>